<evidence type="ECO:0000259" key="3">
    <source>
        <dbReference type="Pfam" id="PF01965"/>
    </source>
</evidence>
<sequence length="214" mass="22945">MTFPGRRPRVRDRGTFPRRKDDFAMSASGNGRLAGRTVAVLATNGVEEVELVEPRRAVEEAGGTVRLLSLEPGEIQAMKSDVHAAGRHPVDQVVSEASVSDFDALILPGGTTNPDHLRQDPAAVAFVRDFVESGRPVGVICHGPWTLVEADVVRGRTLTSYPSVRTDIRNAGGNVVDEEVVVDGNLVSSRNPRDLPAFCATLVEVFANAEQHAG</sequence>
<feature type="region of interest" description="Disordered" evidence="2">
    <location>
        <begin position="1"/>
        <end position="28"/>
    </location>
</feature>
<dbReference type="Proteomes" id="UP000325466">
    <property type="component" value="Unassembled WGS sequence"/>
</dbReference>
<dbReference type="PROSITE" id="PS51276">
    <property type="entry name" value="PEPTIDASE_C56_PFPI"/>
    <property type="match status" value="1"/>
</dbReference>
<evidence type="ECO:0000313" key="5">
    <source>
        <dbReference type="Proteomes" id="UP000325466"/>
    </source>
</evidence>
<protein>
    <submittedName>
        <fullName evidence="4">ThiJ/PfpI family protein</fullName>
    </submittedName>
</protein>
<gene>
    <name evidence="4" type="ORF">RAJCM14343_5594</name>
</gene>
<evidence type="ECO:0000313" key="4">
    <source>
        <dbReference type="EMBL" id="GES40311.1"/>
    </source>
</evidence>
<evidence type="ECO:0000256" key="1">
    <source>
        <dbReference type="ARBA" id="ARBA00008542"/>
    </source>
</evidence>
<dbReference type="InterPro" id="IPR006286">
    <property type="entry name" value="C56_PfpI-like"/>
</dbReference>
<reference evidence="4 5" key="1">
    <citation type="journal article" date="2018" name="Biodegradation">
        <title>1,4-Dioxane degradation characteristics of Rhodococcus aetherivorans JCM 14343.</title>
        <authorList>
            <person name="Inoue D."/>
            <person name="Tsunoda T."/>
            <person name="Yamamoto N."/>
            <person name="Ike M."/>
            <person name="Sei K."/>
        </authorList>
    </citation>
    <scope>NUCLEOTIDE SEQUENCE [LARGE SCALE GENOMIC DNA]</scope>
    <source>
        <strain evidence="4 5">JCM 14343</strain>
    </source>
</reference>
<comment type="caution">
    <text evidence="4">The sequence shown here is derived from an EMBL/GenBank/DDBJ whole genome shotgun (WGS) entry which is preliminary data.</text>
</comment>
<dbReference type="PANTHER" id="PTHR42733">
    <property type="entry name" value="DJ-1 PROTEIN"/>
    <property type="match status" value="1"/>
</dbReference>
<dbReference type="Gene3D" id="3.40.50.880">
    <property type="match status" value="1"/>
</dbReference>
<dbReference type="EMBL" id="BLAH01000197">
    <property type="protein sequence ID" value="GES40311.1"/>
    <property type="molecule type" value="Genomic_DNA"/>
</dbReference>
<evidence type="ECO:0000256" key="2">
    <source>
        <dbReference type="SAM" id="MobiDB-lite"/>
    </source>
</evidence>
<accession>A0ABQ0YUH8</accession>
<dbReference type="Pfam" id="PF01965">
    <property type="entry name" value="DJ-1_PfpI"/>
    <property type="match status" value="1"/>
</dbReference>
<keyword evidence="5" id="KW-1185">Reference proteome</keyword>
<feature type="compositionally biased region" description="Basic residues" evidence="2">
    <location>
        <begin position="1"/>
        <end position="10"/>
    </location>
</feature>
<dbReference type="SUPFAM" id="SSF52317">
    <property type="entry name" value="Class I glutamine amidotransferase-like"/>
    <property type="match status" value="1"/>
</dbReference>
<feature type="compositionally biased region" description="Basic and acidic residues" evidence="2">
    <location>
        <begin position="11"/>
        <end position="23"/>
    </location>
</feature>
<feature type="domain" description="DJ-1/PfpI" evidence="3">
    <location>
        <begin position="37"/>
        <end position="204"/>
    </location>
</feature>
<dbReference type="CDD" id="cd03134">
    <property type="entry name" value="GATase1_PfpI_like"/>
    <property type="match status" value="1"/>
</dbReference>
<dbReference type="InterPro" id="IPR029062">
    <property type="entry name" value="Class_I_gatase-like"/>
</dbReference>
<name>A0ABQ0YUH8_9NOCA</name>
<dbReference type="PANTHER" id="PTHR42733:SF12">
    <property type="entry name" value="PROTEINASE"/>
    <property type="match status" value="1"/>
</dbReference>
<dbReference type="InterPro" id="IPR002818">
    <property type="entry name" value="DJ-1/PfpI"/>
</dbReference>
<dbReference type="NCBIfam" id="TIGR01382">
    <property type="entry name" value="PfpI"/>
    <property type="match status" value="1"/>
</dbReference>
<comment type="similarity">
    <text evidence="1">Belongs to the peptidase C56 family.</text>
</comment>
<organism evidence="4 5">
    <name type="scientific">Rhodococcus aetherivorans</name>
    <dbReference type="NCBI Taxonomy" id="191292"/>
    <lineage>
        <taxon>Bacteria</taxon>
        <taxon>Bacillati</taxon>
        <taxon>Actinomycetota</taxon>
        <taxon>Actinomycetes</taxon>
        <taxon>Mycobacteriales</taxon>
        <taxon>Nocardiaceae</taxon>
        <taxon>Rhodococcus</taxon>
    </lineage>
</organism>
<proteinExistence type="inferred from homology"/>